<dbReference type="GO" id="GO:0042910">
    <property type="term" value="F:xenobiotic transmembrane transporter activity"/>
    <property type="evidence" value="ECO:0007669"/>
    <property type="project" value="InterPro"/>
</dbReference>
<protein>
    <submittedName>
        <fullName evidence="2">Uncharacterized protein</fullName>
    </submittedName>
</protein>
<keyword evidence="3" id="KW-1185">Reference proteome</keyword>
<accession>A0AAV1R2P8</accession>
<evidence type="ECO:0000256" key="1">
    <source>
        <dbReference type="ARBA" id="ARBA00010199"/>
    </source>
</evidence>
<dbReference type="Proteomes" id="UP001314170">
    <property type="component" value="Unassembled WGS sequence"/>
</dbReference>
<evidence type="ECO:0000313" key="2">
    <source>
        <dbReference type="EMBL" id="CAK7326679.1"/>
    </source>
</evidence>
<dbReference type="GO" id="GO:0015297">
    <property type="term" value="F:antiporter activity"/>
    <property type="evidence" value="ECO:0007669"/>
    <property type="project" value="InterPro"/>
</dbReference>
<proteinExistence type="inferred from homology"/>
<gene>
    <name evidence="2" type="ORF">DCAF_LOCUS4382</name>
</gene>
<comment type="caution">
    <text evidence="2">The sequence shown here is derived from an EMBL/GenBank/DDBJ whole genome shotgun (WGS) entry which is preliminary data.</text>
</comment>
<name>A0AAV1R2P8_9ROSI</name>
<dbReference type="Pfam" id="PF01554">
    <property type="entry name" value="MatE"/>
    <property type="match status" value="1"/>
</dbReference>
<dbReference type="GO" id="GO:0016020">
    <property type="term" value="C:membrane"/>
    <property type="evidence" value="ECO:0007669"/>
    <property type="project" value="InterPro"/>
</dbReference>
<dbReference type="PANTHER" id="PTHR11206">
    <property type="entry name" value="MULTIDRUG RESISTANCE PROTEIN"/>
    <property type="match status" value="1"/>
</dbReference>
<sequence length="147" mass="15400">METGAEKSSLESPLILNQESSHEVDGDVSQQGCFCRDDFIGEAKKQLWLAGPLIAVSLLQYCLQVISIMFVGHLGELALSSASMASSFASVIGFSVLRTIIQNHSPVSDISIGNAICFVRINLTCMKLCGDGAPSSVTSSAADGVGT</sequence>
<comment type="similarity">
    <text evidence="1">Belongs to the multi antimicrobial extrusion (MATE) (TC 2.A.66.1) family.</text>
</comment>
<dbReference type="AlphaFoldDB" id="A0AAV1R2P8"/>
<dbReference type="EMBL" id="CAWUPB010000851">
    <property type="protein sequence ID" value="CAK7326679.1"/>
    <property type="molecule type" value="Genomic_DNA"/>
</dbReference>
<evidence type="ECO:0000313" key="3">
    <source>
        <dbReference type="Proteomes" id="UP001314170"/>
    </source>
</evidence>
<organism evidence="2 3">
    <name type="scientific">Dovyalis caffra</name>
    <dbReference type="NCBI Taxonomy" id="77055"/>
    <lineage>
        <taxon>Eukaryota</taxon>
        <taxon>Viridiplantae</taxon>
        <taxon>Streptophyta</taxon>
        <taxon>Embryophyta</taxon>
        <taxon>Tracheophyta</taxon>
        <taxon>Spermatophyta</taxon>
        <taxon>Magnoliopsida</taxon>
        <taxon>eudicotyledons</taxon>
        <taxon>Gunneridae</taxon>
        <taxon>Pentapetalae</taxon>
        <taxon>rosids</taxon>
        <taxon>fabids</taxon>
        <taxon>Malpighiales</taxon>
        <taxon>Salicaceae</taxon>
        <taxon>Flacourtieae</taxon>
        <taxon>Dovyalis</taxon>
    </lineage>
</organism>
<reference evidence="2 3" key="1">
    <citation type="submission" date="2024-01" db="EMBL/GenBank/DDBJ databases">
        <authorList>
            <person name="Waweru B."/>
        </authorList>
    </citation>
    <scope>NUCLEOTIDE SEQUENCE [LARGE SCALE GENOMIC DNA]</scope>
</reference>
<dbReference type="InterPro" id="IPR002528">
    <property type="entry name" value="MATE_fam"/>
</dbReference>